<name>A0A5B7EHQ6_PORTR</name>
<protein>
    <submittedName>
        <fullName evidence="1">Uncharacterized protein</fullName>
    </submittedName>
</protein>
<dbReference type="EMBL" id="VSRR010002688">
    <property type="protein sequence ID" value="MPC32759.1"/>
    <property type="molecule type" value="Genomic_DNA"/>
</dbReference>
<sequence length="73" mass="7468">MCSIETQRKEEAVAEIGMCRAACGPRRGVGLRLPGQATGRQGKLLLRKPGRRPAAAAAAAATAAAARRVKGGV</sequence>
<reference evidence="1 2" key="1">
    <citation type="submission" date="2019-05" db="EMBL/GenBank/DDBJ databases">
        <title>Another draft genome of Portunus trituberculatus and its Hox gene families provides insights of decapod evolution.</title>
        <authorList>
            <person name="Jeong J.-H."/>
            <person name="Song I."/>
            <person name="Kim S."/>
            <person name="Choi T."/>
            <person name="Kim D."/>
            <person name="Ryu S."/>
            <person name="Kim W."/>
        </authorList>
    </citation>
    <scope>NUCLEOTIDE SEQUENCE [LARGE SCALE GENOMIC DNA]</scope>
    <source>
        <tissue evidence="1">Muscle</tissue>
    </source>
</reference>
<evidence type="ECO:0000313" key="2">
    <source>
        <dbReference type="Proteomes" id="UP000324222"/>
    </source>
</evidence>
<accession>A0A5B7EHQ6</accession>
<evidence type="ECO:0000313" key="1">
    <source>
        <dbReference type="EMBL" id="MPC32759.1"/>
    </source>
</evidence>
<keyword evidence="2" id="KW-1185">Reference proteome</keyword>
<comment type="caution">
    <text evidence="1">The sequence shown here is derived from an EMBL/GenBank/DDBJ whole genome shotgun (WGS) entry which is preliminary data.</text>
</comment>
<dbReference type="Proteomes" id="UP000324222">
    <property type="component" value="Unassembled WGS sequence"/>
</dbReference>
<gene>
    <name evidence="1" type="ORF">E2C01_026087</name>
</gene>
<organism evidence="1 2">
    <name type="scientific">Portunus trituberculatus</name>
    <name type="common">Swimming crab</name>
    <name type="synonym">Neptunus trituberculatus</name>
    <dbReference type="NCBI Taxonomy" id="210409"/>
    <lineage>
        <taxon>Eukaryota</taxon>
        <taxon>Metazoa</taxon>
        <taxon>Ecdysozoa</taxon>
        <taxon>Arthropoda</taxon>
        <taxon>Crustacea</taxon>
        <taxon>Multicrustacea</taxon>
        <taxon>Malacostraca</taxon>
        <taxon>Eumalacostraca</taxon>
        <taxon>Eucarida</taxon>
        <taxon>Decapoda</taxon>
        <taxon>Pleocyemata</taxon>
        <taxon>Brachyura</taxon>
        <taxon>Eubrachyura</taxon>
        <taxon>Portunoidea</taxon>
        <taxon>Portunidae</taxon>
        <taxon>Portuninae</taxon>
        <taxon>Portunus</taxon>
    </lineage>
</organism>
<dbReference type="AlphaFoldDB" id="A0A5B7EHQ6"/>
<proteinExistence type="predicted"/>